<accession>A0A1I3ZVE7</accession>
<protein>
    <submittedName>
        <fullName evidence="3">Asp-tRNAAsn/Glu-tRNAGln amidotransferase A subunit</fullName>
    </submittedName>
</protein>
<dbReference type="EMBL" id="FOSV01000002">
    <property type="protein sequence ID" value="SFK47907.1"/>
    <property type="molecule type" value="Genomic_DNA"/>
</dbReference>
<dbReference type="InterPro" id="IPR000120">
    <property type="entry name" value="Amidase"/>
</dbReference>
<evidence type="ECO:0000256" key="1">
    <source>
        <dbReference type="ARBA" id="ARBA00009199"/>
    </source>
</evidence>
<organism evidence="3 4">
    <name type="scientific">Methylorubrum salsuginis</name>
    <dbReference type="NCBI Taxonomy" id="414703"/>
    <lineage>
        <taxon>Bacteria</taxon>
        <taxon>Pseudomonadati</taxon>
        <taxon>Pseudomonadota</taxon>
        <taxon>Alphaproteobacteria</taxon>
        <taxon>Hyphomicrobiales</taxon>
        <taxon>Methylobacteriaceae</taxon>
        <taxon>Methylorubrum</taxon>
    </lineage>
</organism>
<proteinExistence type="inferred from homology"/>
<dbReference type="Pfam" id="PF01425">
    <property type="entry name" value="Amidase"/>
    <property type="match status" value="1"/>
</dbReference>
<gene>
    <name evidence="3" type="ORF">SAMN04488125_102110</name>
</gene>
<evidence type="ECO:0000313" key="3">
    <source>
        <dbReference type="EMBL" id="SFK47907.1"/>
    </source>
</evidence>
<reference evidence="4" key="1">
    <citation type="submission" date="2016-10" db="EMBL/GenBank/DDBJ databases">
        <authorList>
            <person name="Varghese N."/>
            <person name="Submissions S."/>
        </authorList>
    </citation>
    <scope>NUCLEOTIDE SEQUENCE [LARGE SCALE GENOMIC DNA]</scope>
    <source>
        <strain evidence="4">CGMCC 1.6474</strain>
    </source>
</reference>
<evidence type="ECO:0000313" key="4">
    <source>
        <dbReference type="Proteomes" id="UP000198804"/>
    </source>
</evidence>
<sequence length="421" mass="43637">MTGAAPKRHAKRMISLVDLRTRIEAGRLSPDAAIREARAAIAERDPSLGAILRMAPEGPVPEGPLAGVAVGIKDIIDTADMATEHGSPIYAGWRPRADAAVVARLRALGAVPLAKTATTAFAGLDPCGTVNPHDPAHTPGGSSSGSAAAVAAGLLPLALGTQTGGSVIRPAAFCGIAAIKPSFRLIPTVGVKTFSWALDTVGLFARFVPDLARALALIVERPAIETAEAGAPRIALCLQEFAGEADAEALDALTRAARAAERAGATLVDLALPEPFARAWAAHPTVQDFEARQALAWEVATHRAALPPVLGPQLDRAQELTAAQYDSARRDAHRARRQLKEMFSGFDAILTVSAVGRAPAIATTGDARFNRLWTLMGVPCVTVPVPGDGLPLGVQVIARFGDDGRALAIAGMIEAALRAEG</sequence>
<keyword evidence="4" id="KW-1185">Reference proteome</keyword>
<name>A0A1I3ZVE7_9HYPH</name>
<evidence type="ECO:0000259" key="2">
    <source>
        <dbReference type="Pfam" id="PF01425"/>
    </source>
</evidence>
<comment type="similarity">
    <text evidence="1">Belongs to the amidase family.</text>
</comment>
<dbReference type="PANTHER" id="PTHR11895:SF151">
    <property type="entry name" value="GLUTAMYL-TRNA(GLN) AMIDOTRANSFERASE SUBUNIT A"/>
    <property type="match status" value="1"/>
</dbReference>
<feature type="domain" description="Amidase" evidence="2">
    <location>
        <begin position="61"/>
        <end position="406"/>
    </location>
</feature>
<dbReference type="InterPro" id="IPR036928">
    <property type="entry name" value="AS_sf"/>
</dbReference>
<dbReference type="Proteomes" id="UP000198804">
    <property type="component" value="Unassembled WGS sequence"/>
</dbReference>
<dbReference type="GO" id="GO:0016740">
    <property type="term" value="F:transferase activity"/>
    <property type="evidence" value="ECO:0007669"/>
    <property type="project" value="UniProtKB-KW"/>
</dbReference>
<keyword evidence="3" id="KW-0808">Transferase</keyword>
<dbReference type="InterPro" id="IPR023631">
    <property type="entry name" value="Amidase_dom"/>
</dbReference>
<dbReference type="AlphaFoldDB" id="A0A1I3ZVE7"/>
<dbReference type="Gene3D" id="3.90.1300.10">
    <property type="entry name" value="Amidase signature (AS) domain"/>
    <property type="match status" value="1"/>
</dbReference>
<dbReference type="PANTHER" id="PTHR11895">
    <property type="entry name" value="TRANSAMIDASE"/>
    <property type="match status" value="1"/>
</dbReference>
<dbReference type="SUPFAM" id="SSF75304">
    <property type="entry name" value="Amidase signature (AS) enzymes"/>
    <property type="match status" value="1"/>
</dbReference>
<dbReference type="STRING" id="414703.SAMN04488125_102110"/>